<gene>
    <name evidence="3" type="ORF">DRW41_07415</name>
</gene>
<name>A0A3D8GTJ7_9BACI</name>
<keyword evidence="4" id="KW-1185">Reference proteome</keyword>
<proteinExistence type="predicted"/>
<dbReference type="Proteomes" id="UP000257144">
    <property type="component" value="Unassembled WGS sequence"/>
</dbReference>
<dbReference type="RefSeq" id="WP_115451333.1">
    <property type="nucleotide sequence ID" value="NZ_QNQT01000002.1"/>
</dbReference>
<evidence type="ECO:0000313" key="4">
    <source>
        <dbReference type="Proteomes" id="UP000257144"/>
    </source>
</evidence>
<evidence type="ECO:0000259" key="2">
    <source>
        <dbReference type="PROSITE" id="PS50801"/>
    </source>
</evidence>
<dbReference type="PANTHER" id="PTHR33745:SF3">
    <property type="entry name" value="RSBT CO-ANTAGONIST PROTEIN RSBRC"/>
    <property type="match status" value="1"/>
</dbReference>
<dbReference type="EMBL" id="QNQT01000002">
    <property type="protein sequence ID" value="RDU37662.1"/>
    <property type="molecule type" value="Genomic_DNA"/>
</dbReference>
<reference evidence="3 4" key="1">
    <citation type="submission" date="2018-07" db="EMBL/GenBank/DDBJ databases">
        <title>Bacillus sp. YLB-04 draft genome sequence.</title>
        <authorList>
            <person name="Yu L."/>
            <person name="Tang X."/>
        </authorList>
    </citation>
    <scope>NUCLEOTIDE SEQUENCE [LARGE SCALE GENOMIC DNA]</scope>
    <source>
        <strain evidence="3 4">YLB-04</strain>
    </source>
</reference>
<dbReference type="Gene3D" id="3.30.750.24">
    <property type="entry name" value="STAS domain"/>
    <property type="match status" value="1"/>
</dbReference>
<protein>
    <submittedName>
        <fullName evidence="3">RsbT co-antagonist protein RsbRD</fullName>
    </submittedName>
</protein>
<dbReference type="PROSITE" id="PS50801">
    <property type="entry name" value="STAS"/>
    <property type="match status" value="1"/>
</dbReference>
<feature type="domain" description="STAS" evidence="2">
    <location>
        <begin position="166"/>
        <end position="277"/>
    </location>
</feature>
<dbReference type="InterPro" id="IPR051932">
    <property type="entry name" value="Bact_StressResp_Reg"/>
</dbReference>
<dbReference type="SUPFAM" id="SSF52091">
    <property type="entry name" value="SpoIIaa-like"/>
    <property type="match status" value="1"/>
</dbReference>
<dbReference type="InterPro" id="IPR036513">
    <property type="entry name" value="STAS_dom_sf"/>
</dbReference>
<comment type="caution">
    <text evidence="3">The sequence shown here is derived from an EMBL/GenBank/DDBJ whole genome shotgun (WGS) entry which is preliminary data.</text>
</comment>
<accession>A0A3D8GTJ7</accession>
<keyword evidence="1" id="KW-0597">Phosphoprotein</keyword>
<evidence type="ECO:0000256" key="1">
    <source>
        <dbReference type="ARBA" id="ARBA00022553"/>
    </source>
</evidence>
<dbReference type="CDD" id="cd07041">
    <property type="entry name" value="STAS_RsbR_RsbS_like"/>
    <property type="match status" value="1"/>
</dbReference>
<dbReference type="PANTHER" id="PTHR33745">
    <property type="entry name" value="RSBT ANTAGONIST PROTEIN RSBS-RELATED"/>
    <property type="match status" value="1"/>
</dbReference>
<dbReference type="AlphaFoldDB" id="A0A3D8GTJ7"/>
<organism evidence="3 4">
    <name type="scientific">Neobacillus piezotolerans</name>
    <dbReference type="NCBI Taxonomy" id="2259171"/>
    <lineage>
        <taxon>Bacteria</taxon>
        <taxon>Bacillati</taxon>
        <taxon>Bacillota</taxon>
        <taxon>Bacilli</taxon>
        <taxon>Bacillales</taxon>
        <taxon>Bacillaceae</taxon>
        <taxon>Neobacillus</taxon>
    </lineage>
</organism>
<dbReference type="InterPro" id="IPR002645">
    <property type="entry name" value="STAS_dom"/>
</dbReference>
<dbReference type="Gene3D" id="1.10.490.70">
    <property type="entry name" value="Histidine kinase N-terminal domain"/>
    <property type="match status" value="1"/>
</dbReference>
<dbReference type="Pfam" id="PF01740">
    <property type="entry name" value="STAS"/>
    <property type="match status" value="1"/>
</dbReference>
<dbReference type="OrthoDB" id="9800154at2"/>
<evidence type="ECO:0000313" key="3">
    <source>
        <dbReference type="EMBL" id="RDU37662.1"/>
    </source>
</evidence>
<sequence length="281" mass="32155">MKDLDRALYTYLLSHSSEMTEEWLSRRNEKTGSPYSVDASPELINKLRERNRLFIEGITKVFIEEEEEFKRGIIPWTRMVSEDRVNTGVPLHMVIEQFGIFRSVILLFIENFAHESEEELAFEDIFRWSRQINFAFDKVIDLFTKHYYEVYNKQISEKEKIIYELSSPVIPVAKGTGVLPLIGEIDLDRASDILESVLNQSAAMRINKLVIDMSGVPEMDTAVACELSKLFKGLNMIGIRAILSGIRPEVAQAAVTLGINFNNTEFEPDLAAALTKLNWLN</sequence>